<proteinExistence type="predicted"/>
<dbReference type="Proteomes" id="UP000318538">
    <property type="component" value="Chromosome"/>
</dbReference>
<dbReference type="EMBL" id="CP036525">
    <property type="protein sequence ID" value="QDT07331.1"/>
    <property type="molecule type" value="Genomic_DNA"/>
</dbReference>
<evidence type="ECO:0000313" key="1">
    <source>
        <dbReference type="EMBL" id="QDT07331.1"/>
    </source>
</evidence>
<dbReference type="OrthoDB" id="277577at2"/>
<keyword evidence="2" id="KW-1185">Reference proteome</keyword>
<protein>
    <recommendedName>
        <fullName evidence="3">YfiR family protein</fullName>
    </recommendedName>
</protein>
<dbReference type="RefSeq" id="WP_145175142.1">
    <property type="nucleotide sequence ID" value="NZ_CP036525.1"/>
</dbReference>
<dbReference type="AlphaFoldDB" id="A0A517NJM3"/>
<accession>A0A517NJM3</accession>
<gene>
    <name evidence="1" type="ORF">K227x_57580</name>
</gene>
<name>A0A517NJM3_9BACT</name>
<dbReference type="InterPro" id="IPR025293">
    <property type="entry name" value="YfiR/HmsC-like"/>
</dbReference>
<evidence type="ECO:0008006" key="3">
    <source>
        <dbReference type="Google" id="ProtNLM"/>
    </source>
</evidence>
<sequence>MQRDQDECHSFVPAPGAVFVMIALIVGPIPCFGQTITPAHTPTSNSLTTSTVQTAKESNIKAVYLYSFGRFTTWPTSDSNAVDQFTIGVVGPTGVHSSLEKIAAKRTIQEMPIQIRHYVSASEVTAGDCQLLFVTQSIPAADAATLAARLRETPVLIATETGDCPVGTVVNFVPEGSSIHFEIDIEEAKRKRLAMDARLLRQGKPMPSSTPNQGP</sequence>
<organism evidence="1 2">
    <name type="scientific">Rubripirellula lacrimiformis</name>
    <dbReference type="NCBI Taxonomy" id="1930273"/>
    <lineage>
        <taxon>Bacteria</taxon>
        <taxon>Pseudomonadati</taxon>
        <taxon>Planctomycetota</taxon>
        <taxon>Planctomycetia</taxon>
        <taxon>Pirellulales</taxon>
        <taxon>Pirellulaceae</taxon>
        <taxon>Rubripirellula</taxon>
    </lineage>
</organism>
<dbReference type="KEGG" id="rlc:K227x_57580"/>
<dbReference type="Pfam" id="PF13689">
    <property type="entry name" value="DUF4154"/>
    <property type="match status" value="1"/>
</dbReference>
<reference evidence="1 2" key="1">
    <citation type="submission" date="2019-02" db="EMBL/GenBank/DDBJ databases">
        <title>Deep-cultivation of Planctomycetes and their phenomic and genomic characterization uncovers novel biology.</title>
        <authorList>
            <person name="Wiegand S."/>
            <person name="Jogler M."/>
            <person name="Boedeker C."/>
            <person name="Pinto D."/>
            <person name="Vollmers J."/>
            <person name="Rivas-Marin E."/>
            <person name="Kohn T."/>
            <person name="Peeters S.H."/>
            <person name="Heuer A."/>
            <person name="Rast P."/>
            <person name="Oberbeckmann S."/>
            <person name="Bunk B."/>
            <person name="Jeske O."/>
            <person name="Meyerdierks A."/>
            <person name="Storesund J.E."/>
            <person name="Kallscheuer N."/>
            <person name="Luecker S."/>
            <person name="Lage O.M."/>
            <person name="Pohl T."/>
            <person name="Merkel B.J."/>
            <person name="Hornburger P."/>
            <person name="Mueller R.-W."/>
            <person name="Bruemmer F."/>
            <person name="Labrenz M."/>
            <person name="Spormann A.M."/>
            <person name="Op den Camp H."/>
            <person name="Overmann J."/>
            <person name="Amann R."/>
            <person name="Jetten M.S.M."/>
            <person name="Mascher T."/>
            <person name="Medema M.H."/>
            <person name="Devos D.P."/>
            <person name="Kaster A.-K."/>
            <person name="Ovreas L."/>
            <person name="Rohde M."/>
            <person name="Galperin M.Y."/>
            <person name="Jogler C."/>
        </authorList>
    </citation>
    <scope>NUCLEOTIDE SEQUENCE [LARGE SCALE GENOMIC DNA]</scope>
    <source>
        <strain evidence="1 2">K22_7</strain>
    </source>
</reference>
<evidence type="ECO:0000313" key="2">
    <source>
        <dbReference type="Proteomes" id="UP000318538"/>
    </source>
</evidence>